<dbReference type="Proteomes" id="UP001219525">
    <property type="component" value="Unassembled WGS sequence"/>
</dbReference>
<reference evidence="2" key="1">
    <citation type="submission" date="2023-03" db="EMBL/GenBank/DDBJ databases">
        <title>Massive genome expansion in bonnet fungi (Mycena s.s.) driven by repeated elements and novel gene families across ecological guilds.</title>
        <authorList>
            <consortium name="Lawrence Berkeley National Laboratory"/>
            <person name="Harder C.B."/>
            <person name="Miyauchi S."/>
            <person name="Viragh M."/>
            <person name="Kuo A."/>
            <person name="Thoen E."/>
            <person name="Andreopoulos B."/>
            <person name="Lu D."/>
            <person name="Skrede I."/>
            <person name="Drula E."/>
            <person name="Henrissat B."/>
            <person name="Morin E."/>
            <person name="Kohler A."/>
            <person name="Barry K."/>
            <person name="LaButti K."/>
            <person name="Morin E."/>
            <person name="Salamov A."/>
            <person name="Lipzen A."/>
            <person name="Mereny Z."/>
            <person name="Hegedus B."/>
            <person name="Baldrian P."/>
            <person name="Stursova M."/>
            <person name="Weitz H."/>
            <person name="Taylor A."/>
            <person name="Grigoriev I.V."/>
            <person name="Nagy L.G."/>
            <person name="Martin F."/>
            <person name="Kauserud H."/>
        </authorList>
    </citation>
    <scope>NUCLEOTIDE SEQUENCE</scope>
    <source>
        <strain evidence="2">9144</strain>
    </source>
</reference>
<comment type="caution">
    <text evidence="2">The sequence shown here is derived from an EMBL/GenBank/DDBJ whole genome shotgun (WGS) entry which is preliminary data.</text>
</comment>
<organism evidence="2 3">
    <name type="scientific">Mycena pura</name>
    <dbReference type="NCBI Taxonomy" id="153505"/>
    <lineage>
        <taxon>Eukaryota</taxon>
        <taxon>Fungi</taxon>
        <taxon>Dikarya</taxon>
        <taxon>Basidiomycota</taxon>
        <taxon>Agaricomycotina</taxon>
        <taxon>Agaricomycetes</taxon>
        <taxon>Agaricomycetidae</taxon>
        <taxon>Agaricales</taxon>
        <taxon>Marasmiineae</taxon>
        <taxon>Mycenaceae</taxon>
        <taxon>Mycena</taxon>
    </lineage>
</organism>
<evidence type="ECO:0000256" key="1">
    <source>
        <dbReference type="SAM" id="MobiDB-lite"/>
    </source>
</evidence>
<evidence type="ECO:0000313" key="3">
    <source>
        <dbReference type="Proteomes" id="UP001219525"/>
    </source>
</evidence>
<keyword evidence="3" id="KW-1185">Reference proteome</keyword>
<proteinExistence type="predicted"/>
<protein>
    <submittedName>
        <fullName evidence="2">Uncharacterized protein</fullName>
    </submittedName>
</protein>
<feature type="compositionally biased region" description="Pro residues" evidence="1">
    <location>
        <begin position="104"/>
        <end position="120"/>
    </location>
</feature>
<accession>A0AAD6YJ81</accession>
<name>A0AAD6YJ81_9AGAR</name>
<feature type="region of interest" description="Disordered" evidence="1">
    <location>
        <begin position="101"/>
        <end position="160"/>
    </location>
</feature>
<dbReference type="AlphaFoldDB" id="A0AAD6YJ81"/>
<evidence type="ECO:0000313" key="2">
    <source>
        <dbReference type="EMBL" id="KAJ7221410.1"/>
    </source>
</evidence>
<dbReference type="EMBL" id="JARJCW010000008">
    <property type="protein sequence ID" value="KAJ7221410.1"/>
    <property type="molecule type" value="Genomic_DNA"/>
</dbReference>
<sequence>MATVQRLVCNPPFFPDAGHEHTNEDVSAPRTFYVVMRGNTVGAFTSLSSARAQLLSAGDYFELASTWYMALEMWHSFCLHEHGPKDHRFLRVVPTTLRASLTPPVTPSPWPSPPSSPSAPPSSAGPCDPRWLGSASESPSSPDPYWLRSASESPRDSPPT</sequence>
<gene>
    <name evidence="2" type="ORF">GGX14DRAFT_558906</name>
</gene>